<gene>
    <name evidence="2" type="ORF">S01H1_78118</name>
</gene>
<evidence type="ECO:0000313" key="2">
    <source>
        <dbReference type="EMBL" id="GAG43556.1"/>
    </source>
</evidence>
<proteinExistence type="predicted"/>
<reference evidence="2" key="1">
    <citation type="journal article" date="2014" name="Front. Microbiol.">
        <title>High frequency of phylogenetically diverse reductive dehalogenase-homologous genes in deep subseafloor sedimentary metagenomes.</title>
        <authorList>
            <person name="Kawai M."/>
            <person name="Futagami T."/>
            <person name="Toyoda A."/>
            <person name="Takaki Y."/>
            <person name="Nishi S."/>
            <person name="Hori S."/>
            <person name="Arai W."/>
            <person name="Tsubouchi T."/>
            <person name="Morono Y."/>
            <person name="Uchiyama I."/>
            <person name="Ito T."/>
            <person name="Fujiyama A."/>
            <person name="Inagaki F."/>
            <person name="Takami H."/>
        </authorList>
    </citation>
    <scope>NUCLEOTIDE SEQUENCE</scope>
    <source>
        <strain evidence="2">Expedition CK06-06</strain>
    </source>
</reference>
<dbReference type="EMBL" id="BARS01052558">
    <property type="protein sequence ID" value="GAG43556.1"/>
    <property type="molecule type" value="Genomic_DNA"/>
</dbReference>
<keyword evidence="1" id="KW-0472">Membrane</keyword>
<keyword evidence="1" id="KW-1133">Transmembrane helix</keyword>
<name>X0Z4V9_9ZZZZ</name>
<accession>X0Z4V9</accession>
<organism evidence="2">
    <name type="scientific">marine sediment metagenome</name>
    <dbReference type="NCBI Taxonomy" id="412755"/>
    <lineage>
        <taxon>unclassified sequences</taxon>
        <taxon>metagenomes</taxon>
        <taxon>ecological metagenomes</taxon>
    </lineage>
</organism>
<protein>
    <submittedName>
        <fullName evidence="2">Uncharacterized protein</fullName>
    </submittedName>
</protein>
<comment type="caution">
    <text evidence="2">The sequence shown here is derived from an EMBL/GenBank/DDBJ whole genome shotgun (WGS) entry which is preliminary data.</text>
</comment>
<evidence type="ECO:0000256" key="1">
    <source>
        <dbReference type="SAM" id="Phobius"/>
    </source>
</evidence>
<keyword evidence="1" id="KW-0812">Transmembrane</keyword>
<sequence length="43" mass="4949">MKFTIEIIYTNQIFIGIGFILGKDYLGVAISNLFIGFKKYEKT</sequence>
<dbReference type="AlphaFoldDB" id="X0Z4V9"/>
<feature type="transmembrane region" description="Helical" evidence="1">
    <location>
        <begin position="12"/>
        <end position="35"/>
    </location>
</feature>